<protein>
    <submittedName>
        <fullName evidence="2">Uncharacterized protein</fullName>
    </submittedName>
</protein>
<evidence type="ECO:0000313" key="2">
    <source>
        <dbReference type="EMBL" id="MDQ0161139.1"/>
    </source>
</evidence>
<dbReference type="Proteomes" id="UP001225646">
    <property type="component" value="Unassembled WGS sequence"/>
</dbReference>
<dbReference type="RefSeq" id="WP_419151015.1">
    <property type="nucleotide sequence ID" value="NZ_JAUSTR010000001.1"/>
</dbReference>
<gene>
    <name evidence="2" type="ORF">J2S06_000209</name>
</gene>
<keyword evidence="1" id="KW-0472">Membrane</keyword>
<keyword evidence="1" id="KW-1133">Transmembrane helix</keyword>
<sequence length="252" mass="29244">MKAIKMFFLSNMIMIIIFNYIFVSTANAYSYGDPGKENFAEAYKEIDQYTKDGQWDQAFAVYENYQKEFELYFTKPKKFIEEAFDKKDRELLLKSYQAALALNIERRLHFAEESFNEYGQAKLLLAKARGTYDVLYPLAVKELGQEKADEIYKAFDDMLVSLGNPGLFGIGNQENDPETFNDNLTFIIDRISTTFPLPNNSESDGSHLTEENLGIDTSLNDESHPFWLWFTIALVIIFVLIVFIQRRKKRTS</sequence>
<proteinExistence type="predicted"/>
<name>A0ABT9VJI6_9BACI</name>
<organism evidence="2 3">
    <name type="scientific">Aeribacillus alveayuensis</name>
    <dbReference type="NCBI Taxonomy" id="279215"/>
    <lineage>
        <taxon>Bacteria</taxon>
        <taxon>Bacillati</taxon>
        <taxon>Bacillota</taxon>
        <taxon>Bacilli</taxon>
        <taxon>Bacillales</taxon>
        <taxon>Bacillaceae</taxon>
        <taxon>Aeribacillus</taxon>
    </lineage>
</organism>
<evidence type="ECO:0000313" key="3">
    <source>
        <dbReference type="Proteomes" id="UP001225646"/>
    </source>
</evidence>
<keyword evidence="3" id="KW-1185">Reference proteome</keyword>
<feature type="transmembrane region" description="Helical" evidence="1">
    <location>
        <begin position="226"/>
        <end position="244"/>
    </location>
</feature>
<comment type="caution">
    <text evidence="2">The sequence shown here is derived from an EMBL/GenBank/DDBJ whole genome shotgun (WGS) entry which is preliminary data.</text>
</comment>
<keyword evidence="1" id="KW-0812">Transmembrane</keyword>
<feature type="transmembrane region" description="Helical" evidence="1">
    <location>
        <begin position="7"/>
        <end position="29"/>
    </location>
</feature>
<evidence type="ECO:0000256" key="1">
    <source>
        <dbReference type="SAM" id="Phobius"/>
    </source>
</evidence>
<dbReference type="EMBL" id="JAUSTR010000001">
    <property type="protein sequence ID" value="MDQ0161139.1"/>
    <property type="molecule type" value="Genomic_DNA"/>
</dbReference>
<reference evidence="2 3" key="1">
    <citation type="submission" date="2023-07" db="EMBL/GenBank/DDBJ databases">
        <title>Genomic Encyclopedia of Type Strains, Phase IV (KMG-IV): sequencing the most valuable type-strain genomes for metagenomic binning, comparative biology and taxonomic classification.</title>
        <authorList>
            <person name="Goeker M."/>
        </authorList>
    </citation>
    <scope>NUCLEOTIDE SEQUENCE [LARGE SCALE GENOMIC DNA]</scope>
    <source>
        <strain evidence="2 3">DSM 19092</strain>
    </source>
</reference>
<accession>A0ABT9VJI6</accession>